<evidence type="ECO:0000313" key="1">
    <source>
        <dbReference type="EMBL" id="XCD06270.1"/>
    </source>
</evidence>
<evidence type="ECO:0000313" key="2">
    <source>
        <dbReference type="EMBL" id="XCD08101.1"/>
    </source>
</evidence>
<dbReference type="EMBL" id="PP511856">
    <property type="protein sequence ID" value="XCD08101.1"/>
    <property type="molecule type" value="Genomic_DNA"/>
</dbReference>
<reference evidence="2" key="1">
    <citation type="submission" date="2024-03" db="EMBL/GenBank/DDBJ databases">
        <title>Diverse circular DNA viruses in blood, oral, and fecal samples of captive lemurs.</title>
        <authorList>
            <person name="Paietta E.N."/>
            <person name="Kraberger S."/>
            <person name="Lund M.C."/>
            <person name="Custer J.M."/>
            <person name="Vargas K.M."/>
            <person name="Ehmke E.E."/>
            <person name="Yoder A.D."/>
            <person name="Varsani A."/>
        </authorList>
    </citation>
    <scope>NUCLEOTIDE SEQUENCE</scope>
    <source>
        <strain evidence="1">Duke_25FS_55</strain>
        <strain evidence="2">Duke_29_20</strain>
    </source>
</reference>
<proteinExistence type="predicted"/>
<dbReference type="EMBL" id="PP511650">
    <property type="protein sequence ID" value="XCD06270.1"/>
    <property type="molecule type" value="Genomic_DNA"/>
</dbReference>
<protein>
    <submittedName>
        <fullName evidence="2">Uncharacterized protein</fullName>
    </submittedName>
</protein>
<name>A0AAU8B7R4_9VIRU</name>
<accession>A0AAU8B7R4</accession>
<organism evidence="2">
    <name type="scientific">Dulem virus 64</name>
    <dbReference type="NCBI Taxonomy" id="3145775"/>
    <lineage>
        <taxon>Viruses</taxon>
        <taxon>Monodnaviria</taxon>
        <taxon>Loebvirae</taxon>
        <taxon>Hofneiviricota</taxon>
        <taxon>Faserviricetes</taxon>
        <taxon>Tubulavirales</taxon>
        <taxon>Inoviridae</taxon>
        <taxon>Inovirus</taxon>
    </lineage>
</organism>
<sequence length="82" mass="8976">MKVKVLGIQSVDYVSRKTGNPVKGVTLHSAFKDAQVEGESVSSIFVSDNLNLKCVAEIRPGMLVDVEYNNRGYVCDLAICKQ</sequence>